<feature type="region of interest" description="Disordered" evidence="1">
    <location>
        <begin position="66"/>
        <end position="85"/>
    </location>
</feature>
<dbReference type="EMBL" id="MU866622">
    <property type="protein sequence ID" value="KAK4171174.1"/>
    <property type="molecule type" value="Genomic_DNA"/>
</dbReference>
<comment type="caution">
    <text evidence="2">The sequence shown here is derived from an EMBL/GenBank/DDBJ whole genome shotgun (WGS) entry which is preliminary data.</text>
</comment>
<protein>
    <submittedName>
        <fullName evidence="2">Uncharacterized protein</fullName>
    </submittedName>
</protein>
<name>A0AAN7A2V6_9PEZI</name>
<accession>A0AAN7A2V6</accession>
<gene>
    <name evidence="2" type="ORF">QBC36DRAFT_305481</name>
</gene>
<reference evidence="2" key="2">
    <citation type="submission" date="2023-05" db="EMBL/GenBank/DDBJ databases">
        <authorList>
            <consortium name="Lawrence Berkeley National Laboratory"/>
            <person name="Steindorff A."/>
            <person name="Hensen N."/>
            <person name="Bonometti L."/>
            <person name="Westerberg I."/>
            <person name="Brannstrom I.O."/>
            <person name="Guillou S."/>
            <person name="Cros-Aarteil S."/>
            <person name="Calhoun S."/>
            <person name="Haridas S."/>
            <person name="Kuo A."/>
            <person name="Mondo S."/>
            <person name="Pangilinan J."/>
            <person name="Riley R."/>
            <person name="Labutti K."/>
            <person name="Andreopoulos B."/>
            <person name="Lipzen A."/>
            <person name="Chen C."/>
            <person name="Yanf M."/>
            <person name="Daum C."/>
            <person name="Ng V."/>
            <person name="Clum A."/>
            <person name="Ohm R."/>
            <person name="Martin F."/>
            <person name="Silar P."/>
            <person name="Natvig D."/>
            <person name="Lalanne C."/>
            <person name="Gautier V."/>
            <person name="Ament-Velasquez S.L."/>
            <person name="Kruys A."/>
            <person name="Hutchinson M.I."/>
            <person name="Powell A.J."/>
            <person name="Barry K."/>
            <person name="Miller A.N."/>
            <person name="Grigoriev I.V."/>
            <person name="Debuchy R."/>
            <person name="Gladieux P."/>
            <person name="Thoren M.H."/>
            <person name="Johannesson H."/>
        </authorList>
    </citation>
    <scope>NUCLEOTIDE SEQUENCE</scope>
    <source>
        <strain evidence="2">CBS 892.96</strain>
    </source>
</reference>
<sequence>MRSFSPLLTGFSADATLRPIRQCQPVFNDLDGSPNPWNDRVSSSTTDAAATAATINIPRVVPVTDTPVTVPDVTGGDDDGGNNGGEDAYYLSEITLIWTATFAVPHVQPKPVHGIAILKTVDELENT</sequence>
<evidence type="ECO:0000313" key="3">
    <source>
        <dbReference type="Proteomes" id="UP001302321"/>
    </source>
</evidence>
<organism evidence="2 3">
    <name type="scientific">Triangularia setosa</name>
    <dbReference type="NCBI Taxonomy" id="2587417"/>
    <lineage>
        <taxon>Eukaryota</taxon>
        <taxon>Fungi</taxon>
        <taxon>Dikarya</taxon>
        <taxon>Ascomycota</taxon>
        <taxon>Pezizomycotina</taxon>
        <taxon>Sordariomycetes</taxon>
        <taxon>Sordariomycetidae</taxon>
        <taxon>Sordariales</taxon>
        <taxon>Podosporaceae</taxon>
        <taxon>Triangularia</taxon>
    </lineage>
</organism>
<proteinExistence type="predicted"/>
<evidence type="ECO:0000256" key="1">
    <source>
        <dbReference type="SAM" id="MobiDB-lite"/>
    </source>
</evidence>
<dbReference type="AlphaFoldDB" id="A0AAN7A2V6"/>
<reference evidence="2" key="1">
    <citation type="journal article" date="2023" name="Mol. Phylogenet. Evol.">
        <title>Genome-scale phylogeny and comparative genomics of the fungal order Sordariales.</title>
        <authorList>
            <person name="Hensen N."/>
            <person name="Bonometti L."/>
            <person name="Westerberg I."/>
            <person name="Brannstrom I.O."/>
            <person name="Guillou S."/>
            <person name="Cros-Aarteil S."/>
            <person name="Calhoun S."/>
            <person name="Haridas S."/>
            <person name="Kuo A."/>
            <person name="Mondo S."/>
            <person name="Pangilinan J."/>
            <person name="Riley R."/>
            <person name="LaButti K."/>
            <person name="Andreopoulos B."/>
            <person name="Lipzen A."/>
            <person name="Chen C."/>
            <person name="Yan M."/>
            <person name="Daum C."/>
            <person name="Ng V."/>
            <person name="Clum A."/>
            <person name="Steindorff A."/>
            <person name="Ohm R.A."/>
            <person name="Martin F."/>
            <person name="Silar P."/>
            <person name="Natvig D.O."/>
            <person name="Lalanne C."/>
            <person name="Gautier V."/>
            <person name="Ament-Velasquez S.L."/>
            <person name="Kruys A."/>
            <person name="Hutchinson M.I."/>
            <person name="Powell A.J."/>
            <person name="Barry K."/>
            <person name="Miller A.N."/>
            <person name="Grigoriev I.V."/>
            <person name="Debuchy R."/>
            <person name="Gladieux P."/>
            <person name="Hiltunen Thoren M."/>
            <person name="Johannesson H."/>
        </authorList>
    </citation>
    <scope>NUCLEOTIDE SEQUENCE</scope>
    <source>
        <strain evidence="2">CBS 892.96</strain>
    </source>
</reference>
<keyword evidence="3" id="KW-1185">Reference proteome</keyword>
<evidence type="ECO:0000313" key="2">
    <source>
        <dbReference type="EMBL" id="KAK4171174.1"/>
    </source>
</evidence>
<dbReference type="Proteomes" id="UP001302321">
    <property type="component" value="Unassembled WGS sequence"/>
</dbReference>